<keyword evidence="3" id="KW-1185">Reference proteome</keyword>
<organism evidence="2 3">
    <name type="scientific">Filobasidium floriforme</name>
    <dbReference type="NCBI Taxonomy" id="5210"/>
    <lineage>
        <taxon>Eukaryota</taxon>
        <taxon>Fungi</taxon>
        <taxon>Dikarya</taxon>
        <taxon>Basidiomycota</taxon>
        <taxon>Agaricomycotina</taxon>
        <taxon>Tremellomycetes</taxon>
        <taxon>Filobasidiales</taxon>
        <taxon>Filobasidiaceae</taxon>
        <taxon>Filobasidium</taxon>
    </lineage>
</organism>
<accession>A0A8K0NTH5</accession>
<evidence type="ECO:0000313" key="2">
    <source>
        <dbReference type="EMBL" id="KAG7549056.1"/>
    </source>
</evidence>
<feature type="region of interest" description="Disordered" evidence="1">
    <location>
        <begin position="1"/>
        <end position="57"/>
    </location>
</feature>
<gene>
    <name evidence="2" type="ORF">FFLO_03092</name>
</gene>
<sequence>MGNSQSTNSTVAPVEQVIRPQEPSTSVQFAPSLLTQLTSSSSESSSSSSNHHDPVILSRLQAEVQKLRSEEAQILSSISSALEKENLDKSTGKDGEAKSLNSVVLSRDLEVVREKVERMMGKRAGALGQKGESSEVEEGRKGLVQCYLNNPTQPLDCYKQVDSFKNIVGKLEKEFVASLS</sequence>
<evidence type="ECO:0000256" key="1">
    <source>
        <dbReference type="SAM" id="MobiDB-lite"/>
    </source>
</evidence>
<dbReference type="EMBL" id="JABELV010000054">
    <property type="protein sequence ID" value="KAG7549056.1"/>
    <property type="molecule type" value="Genomic_DNA"/>
</dbReference>
<dbReference type="Pfam" id="PF07956">
    <property type="entry name" value="DUF1690"/>
    <property type="match status" value="1"/>
</dbReference>
<dbReference type="InterPro" id="IPR012471">
    <property type="entry name" value="DUF1690"/>
</dbReference>
<reference evidence="2" key="1">
    <citation type="submission" date="2020-04" db="EMBL/GenBank/DDBJ databases">
        <title>Analysis of mating type loci in Filobasidium floriforme.</title>
        <authorList>
            <person name="Nowrousian M."/>
        </authorList>
    </citation>
    <scope>NUCLEOTIDE SEQUENCE</scope>
    <source>
        <strain evidence="2">CBS 6242</strain>
    </source>
</reference>
<proteinExistence type="predicted"/>
<feature type="compositionally biased region" description="Polar residues" evidence="1">
    <location>
        <begin position="22"/>
        <end position="38"/>
    </location>
</feature>
<dbReference type="Proteomes" id="UP000812966">
    <property type="component" value="Unassembled WGS sequence"/>
</dbReference>
<evidence type="ECO:0000313" key="3">
    <source>
        <dbReference type="Proteomes" id="UP000812966"/>
    </source>
</evidence>
<feature type="compositionally biased region" description="Polar residues" evidence="1">
    <location>
        <begin position="1"/>
        <end position="11"/>
    </location>
</feature>
<name>A0A8K0NTH5_9TREE</name>
<dbReference type="AlphaFoldDB" id="A0A8K0NTH5"/>
<dbReference type="OrthoDB" id="5544375at2759"/>
<comment type="caution">
    <text evidence="2">The sequence shown here is derived from an EMBL/GenBank/DDBJ whole genome shotgun (WGS) entry which is preliminary data.</text>
</comment>
<protein>
    <submittedName>
        <fullName evidence="2">Uncharacterized protein</fullName>
    </submittedName>
</protein>
<feature type="compositionally biased region" description="Low complexity" evidence="1">
    <location>
        <begin position="39"/>
        <end position="49"/>
    </location>
</feature>